<feature type="region of interest" description="Disordered" evidence="4">
    <location>
        <begin position="368"/>
        <end position="406"/>
    </location>
</feature>
<keyword evidence="3" id="KW-0119">Carbohydrate metabolism</keyword>
<evidence type="ECO:0000256" key="4">
    <source>
        <dbReference type="SAM" id="MobiDB-lite"/>
    </source>
</evidence>
<proteinExistence type="predicted"/>
<gene>
    <name evidence="6" type="ORF">JOF48_000248</name>
</gene>
<keyword evidence="2" id="KW-0378">Hydrolase</keyword>
<feature type="compositionally biased region" description="Basic and acidic residues" evidence="4">
    <location>
        <begin position="1278"/>
        <end position="1287"/>
    </location>
</feature>
<dbReference type="Pfam" id="PF00041">
    <property type="entry name" value="fn3"/>
    <property type="match status" value="2"/>
</dbReference>
<evidence type="ECO:0000313" key="7">
    <source>
        <dbReference type="Proteomes" id="UP000711614"/>
    </source>
</evidence>
<dbReference type="PANTHER" id="PTHR44170:SF56">
    <property type="entry name" value="FIBRONECTIN TYPE-III DOMAIN-CONTAINING PROTEIN"/>
    <property type="match status" value="1"/>
</dbReference>
<keyword evidence="7" id="KW-1185">Reference proteome</keyword>
<dbReference type="Gene3D" id="2.60.40.2810">
    <property type="match status" value="1"/>
</dbReference>
<comment type="caution">
    <text evidence="6">The sequence shown here is derived from an EMBL/GenBank/DDBJ whole genome shotgun (WGS) entry which is preliminary data.</text>
</comment>
<organism evidence="6 7">
    <name type="scientific">Arthrobacter stackebrandtii</name>
    <dbReference type="NCBI Taxonomy" id="272161"/>
    <lineage>
        <taxon>Bacteria</taxon>
        <taxon>Bacillati</taxon>
        <taxon>Actinomycetota</taxon>
        <taxon>Actinomycetes</taxon>
        <taxon>Micrococcales</taxon>
        <taxon>Micrococcaceae</taxon>
        <taxon>Arthrobacter</taxon>
    </lineage>
</organism>
<evidence type="ECO:0000259" key="5">
    <source>
        <dbReference type="PROSITE" id="PS50853"/>
    </source>
</evidence>
<feature type="region of interest" description="Disordered" evidence="4">
    <location>
        <begin position="1276"/>
        <end position="1336"/>
    </location>
</feature>
<dbReference type="NCBIfam" id="NF012211">
    <property type="entry name" value="tand_rpt_95"/>
    <property type="match status" value="1"/>
</dbReference>
<name>A0ABS4YRS2_9MICC</name>
<feature type="compositionally biased region" description="Low complexity" evidence="4">
    <location>
        <begin position="1886"/>
        <end position="1911"/>
    </location>
</feature>
<evidence type="ECO:0000256" key="1">
    <source>
        <dbReference type="ARBA" id="ARBA00023157"/>
    </source>
</evidence>
<dbReference type="SMART" id="SM00060">
    <property type="entry name" value="FN3"/>
    <property type="match status" value="3"/>
</dbReference>
<keyword evidence="3" id="KW-0624">Polysaccharide degradation</keyword>
<evidence type="ECO:0000256" key="2">
    <source>
        <dbReference type="ARBA" id="ARBA00023295"/>
    </source>
</evidence>
<dbReference type="EMBL" id="JAGIOI010000001">
    <property type="protein sequence ID" value="MBP2411449.1"/>
    <property type="molecule type" value="Genomic_DNA"/>
</dbReference>
<feature type="compositionally biased region" description="Basic and acidic residues" evidence="4">
    <location>
        <begin position="1296"/>
        <end position="1324"/>
    </location>
</feature>
<dbReference type="PANTHER" id="PTHR44170">
    <property type="entry name" value="PROTEIN SIDEKICK"/>
    <property type="match status" value="1"/>
</dbReference>
<dbReference type="RefSeq" id="WP_209676570.1">
    <property type="nucleotide sequence ID" value="NZ_JAGIOI010000001.1"/>
</dbReference>
<dbReference type="InterPro" id="IPR003961">
    <property type="entry name" value="FN3_dom"/>
</dbReference>
<dbReference type="InterPro" id="IPR036116">
    <property type="entry name" value="FN3_sf"/>
</dbReference>
<feature type="region of interest" description="Disordered" evidence="4">
    <location>
        <begin position="1882"/>
        <end position="1916"/>
    </location>
</feature>
<feature type="domain" description="Fibronectin type-III" evidence="5">
    <location>
        <begin position="1610"/>
        <end position="1704"/>
    </location>
</feature>
<dbReference type="CDD" id="cd00063">
    <property type="entry name" value="FN3"/>
    <property type="match status" value="3"/>
</dbReference>
<feature type="domain" description="Fibronectin type-III" evidence="5">
    <location>
        <begin position="1708"/>
        <end position="1802"/>
    </location>
</feature>
<dbReference type="Gene3D" id="2.60.40.10">
    <property type="entry name" value="Immunoglobulins"/>
    <property type="match status" value="3"/>
</dbReference>
<keyword evidence="2" id="KW-0326">Glycosidase</keyword>
<dbReference type="SUPFAM" id="SSF49265">
    <property type="entry name" value="Fibronectin type III"/>
    <property type="match status" value="2"/>
</dbReference>
<keyword evidence="1" id="KW-1015">Disulfide bond</keyword>
<evidence type="ECO:0000313" key="6">
    <source>
        <dbReference type="EMBL" id="MBP2411449.1"/>
    </source>
</evidence>
<evidence type="ECO:0000256" key="3">
    <source>
        <dbReference type="ARBA" id="ARBA00023326"/>
    </source>
</evidence>
<reference evidence="6 7" key="1">
    <citation type="submission" date="2021-03" db="EMBL/GenBank/DDBJ databases">
        <title>Sequencing the genomes of 1000 actinobacteria strains.</title>
        <authorList>
            <person name="Klenk H.-P."/>
        </authorList>
    </citation>
    <scope>NUCLEOTIDE SEQUENCE [LARGE SCALE GENOMIC DNA]</scope>
    <source>
        <strain evidence="6 7">DSM 16005</strain>
    </source>
</reference>
<dbReference type="PROSITE" id="PS50853">
    <property type="entry name" value="FN3"/>
    <property type="match status" value="3"/>
</dbReference>
<sequence length="2087" mass="218173">MALNALFSKSTSKKQVLTASVAIALSAAVVTGAVVYPGFATADVDLNDGSVWVTNRADGLVGHLNNQAKELDGGFTATTTNFDVIQNAENVFMSSDSGSLLNTVSVPLMAMESETNLGGGKYASQGTNIVALTDPNQGKVWAVSNAGVQAFTDEAEPIITGAGTPVSVTAPDDTIFSADAKAGEIVTTKVDSNGVVTSQERAAVDGMAGVVDLQITVAGGKPVAFSAEEGKLFLPGNKVVEVEKPDGGQLAQASSEGDFVALGTSAGMVIQPLDGKPATVLALPTGGVPAAPVIQNGCVHGAWSGANKYVLSCNGGADFIDIPDAGAKATFVFRKNRDVVVLNDINTGNVWLVNQNMQLVNNWDDLKSKTTKSDDAEEESADPNVVNSLPDRTKPNRPPLATPDSFGVRAGKTTILPVLFNDSDPDGDVLTVAQPAANPSIGAVTSIYNGTGLQIDVPADQAGSGQFEYLANDGRGGTAGAPVNVKIIPESENSAPYAMRDQILVVEQGKTMKQNVLLEWIDPDGDDIYLRGAVSDDDSAVIKTTPDGQLHYTDDGEEIGPKTMTVTVSDGVAVTETKVKVNVKAAGTVPPVANADFARAIVGEPVVLSPLLNDMDPSGRALRLASVQPLANTQISKITDQGTVTFTSKVAGPVYLEYQVTNGPMSATGLIRVDVEEPDDQALPVAVKDLAMLPSGGSVLVDVLGNDSDPSGGVLVVQSAELPGGAPISVTIIERNILKITDVRGLKDTINFKYTIANGAGSAVGEVSVVRIPAPDKLKAPRVEPDEAKVRVGDVVNIPVLDNDIDPNGETLKSPEVTEMPEPELGKLFTDRNELRFIAGPTPKTVNGVYRVTNSTGQYNSAQVTITIVPADPEHNQPPVAKNLTGRVIAGDKVRIPVPLNGIDPDGDSVELVGIDTGASLGTTEIGNGFIMYTASESSAGTDAFTYRVRDRLGAESIGRVEVGVVQPLNMNHPPVTEDDYITMRPERKVAVDVLLNDTDPDGGSLGLLKDGFKGPEGMTAEVDDDGKAVMTSPAVPGIATMMYTATDNFGATATGNVRMTVDPEAPLKAPIARDDRVTVKQMMGKNTVDVPVLENDSDPDGVTDELKVSVAPAPGSESTTATVASVPDEKSGEKTQIVRVQLAPAEQLVPYTLTDQDGLTSTAVVWVPGLDKQYPTLKKTDVIELTAGESSMLKLNDYVQVREGRKPRITEAAKVSMIGAPSKDTIEGDGNELRYTPDIKFYGKGSITFEVTDGTGPDDPEGLKSTLTVMTLVHPAPVKEKAKDEPVAPEESLAPEEKKKEEEKKEEKSEEKKEEKKEVEKKNASPTFTGSFLEVPQQETVTLDVAPMAVDKDPGDKDKLTFEMVSKEPANFDVTFKGTVLTVKQAKGTKVGTKATVQISVSDGSNDPVTSDVQLKATSTSEPVPVANLDVVEDAHAGRETIVNVLENDVNPFPETPLKVVGTTIETDSQGITVSHTDDSVSVKTDANYKGTVLVSYTVEDKTQDEERHVNGKIKVTVKGRPDTATKPQVLEERDQEVLLTWEPPADNGSPLTGYTVNWTGGSQVCDTNTCTITGLTNAMEYQFAVVATNAVGDSDASPLSLVAIPDRIPDAPATPTSEFGDTTATFTWVTPVGAYSAVKSFNVEISPAPAGQNAQKVGVTGNALTWQGLANGTEYQFRVQALNDAPTPSDWSPYSPIVVPAGLPAAPEKPVVTPQSRVGNQNQVAVSWNIPFENGAAITSYTVTQSGGGAAPTAVATSATSQAFTVGTSTEPYSYSVVATNKAGVGPASVGSDPYRAVSKLPMMSAPTLSLVGTGGAGGQVQVTFTPYDGSQMNGFGASEISYCVSLSTGVAACGGSGMTLSSPNGTAVFANVQARATAGGVSGNSDASASSNSVVPYGSPGTPGLTPGPTGGEGDTTVTYSWTYPVGVDTKMLQTKAPGEGWVDRPGNASGRYDTGAYNKSVTIEARTVNSVGHVSPVVSVSPTSGPPKPPPPPVTQWSMYNSSDDTCMDPASGTNWTGSSCRGGHWLNRGETMITNCYIDRPYGSNPGKWYRQVSGPNSANNGLYARWDAFSGADRGQPIPHC</sequence>
<dbReference type="Proteomes" id="UP000711614">
    <property type="component" value="Unassembled WGS sequence"/>
</dbReference>
<feature type="domain" description="Fibronectin type-III" evidence="5">
    <location>
        <begin position="1525"/>
        <end position="1609"/>
    </location>
</feature>
<protein>
    <recommendedName>
        <fullName evidence="5">Fibronectin type-III domain-containing protein</fullName>
    </recommendedName>
</protein>
<dbReference type="Pfam" id="PF17963">
    <property type="entry name" value="Big_9"/>
    <property type="match status" value="8"/>
</dbReference>
<dbReference type="InterPro" id="IPR013783">
    <property type="entry name" value="Ig-like_fold"/>
</dbReference>
<accession>A0ABS4YRS2</accession>